<feature type="DNA-binding region" description="H-T-H motif" evidence="2">
    <location>
        <begin position="38"/>
        <end position="57"/>
    </location>
</feature>
<gene>
    <name evidence="4" type="ORF">K7472_01555</name>
</gene>
<dbReference type="Gene3D" id="1.10.357.10">
    <property type="entry name" value="Tetracycline Repressor, domain 2"/>
    <property type="match status" value="1"/>
</dbReference>
<keyword evidence="1 2" id="KW-0238">DNA-binding</keyword>
<protein>
    <submittedName>
        <fullName evidence="4">TetR/AcrR family transcriptional regulator</fullName>
    </submittedName>
</protein>
<evidence type="ECO:0000313" key="4">
    <source>
        <dbReference type="EMBL" id="MBY8883532.1"/>
    </source>
</evidence>
<accession>A0ABS7QNU4</accession>
<dbReference type="EMBL" id="JAINVZ010000001">
    <property type="protein sequence ID" value="MBY8883532.1"/>
    <property type="molecule type" value="Genomic_DNA"/>
</dbReference>
<dbReference type="InterPro" id="IPR050109">
    <property type="entry name" value="HTH-type_TetR-like_transc_reg"/>
</dbReference>
<proteinExistence type="predicted"/>
<dbReference type="PROSITE" id="PS50977">
    <property type="entry name" value="HTH_TETR_2"/>
    <property type="match status" value="1"/>
</dbReference>
<dbReference type="Pfam" id="PF00440">
    <property type="entry name" value="TetR_N"/>
    <property type="match status" value="1"/>
</dbReference>
<dbReference type="PANTHER" id="PTHR30055">
    <property type="entry name" value="HTH-TYPE TRANSCRIPTIONAL REGULATOR RUTR"/>
    <property type="match status" value="1"/>
</dbReference>
<dbReference type="InterPro" id="IPR001647">
    <property type="entry name" value="HTH_TetR"/>
</dbReference>
<dbReference type="RefSeq" id="WP_222973171.1">
    <property type="nucleotide sequence ID" value="NZ_JAINVZ010000001.1"/>
</dbReference>
<comment type="caution">
    <text evidence="4">The sequence shown here is derived from an EMBL/GenBank/DDBJ whole genome shotgun (WGS) entry which is preliminary data.</text>
</comment>
<reference evidence="4 5" key="1">
    <citation type="submission" date="2021-08" db="EMBL/GenBank/DDBJ databases">
        <title>Streptomyces sp. PTM05 isolated from lichen.</title>
        <authorList>
            <person name="Somphong A."/>
            <person name="Phongsopitanun W."/>
            <person name="Tanasupawat S."/>
        </authorList>
    </citation>
    <scope>NUCLEOTIDE SEQUENCE [LARGE SCALE GENOMIC DNA]</scope>
    <source>
        <strain evidence="4 5">Ptm05</strain>
    </source>
</reference>
<evidence type="ECO:0000259" key="3">
    <source>
        <dbReference type="PROSITE" id="PS50977"/>
    </source>
</evidence>
<dbReference type="SUPFAM" id="SSF46689">
    <property type="entry name" value="Homeodomain-like"/>
    <property type="match status" value="1"/>
</dbReference>
<sequence>MARTPAARAPRMPPTDRRTQILSAARRVLEVRPIDDLSVETVAAEAGVSPGLLFHYFGSQRKFRHTVLEAAAQELLDHVRPDPGLSPAAQLRAGIETFVDYVTRYPTIYQAVTRLGGGAGVRTLHRSARSTLAGWITQGLASAGAPVTPALTFSVAGWLAYMEEVVLAWLDNPAMDRADLLDLCERTAYQVVMVALDDPAEWERIRAGMRAAPDTGV</sequence>
<keyword evidence="5" id="KW-1185">Reference proteome</keyword>
<dbReference type="Proteomes" id="UP001198565">
    <property type="component" value="Unassembled WGS sequence"/>
</dbReference>
<evidence type="ECO:0000256" key="1">
    <source>
        <dbReference type="ARBA" id="ARBA00023125"/>
    </source>
</evidence>
<evidence type="ECO:0000256" key="2">
    <source>
        <dbReference type="PROSITE-ProRule" id="PRU00335"/>
    </source>
</evidence>
<dbReference type="PANTHER" id="PTHR30055:SF174">
    <property type="entry name" value="TRANSCRIPTIONAL REGULATORY PROTEIN (PROBABLY TETR-FAMILY)-RELATED"/>
    <property type="match status" value="1"/>
</dbReference>
<evidence type="ECO:0000313" key="5">
    <source>
        <dbReference type="Proteomes" id="UP001198565"/>
    </source>
</evidence>
<dbReference type="InterPro" id="IPR009057">
    <property type="entry name" value="Homeodomain-like_sf"/>
</dbReference>
<name>A0ABS7QNU4_9ACTN</name>
<organism evidence="4 5">
    <name type="scientific">Streptantibioticus parmotrematis</name>
    <dbReference type="NCBI Taxonomy" id="2873249"/>
    <lineage>
        <taxon>Bacteria</taxon>
        <taxon>Bacillati</taxon>
        <taxon>Actinomycetota</taxon>
        <taxon>Actinomycetes</taxon>
        <taxon>Kitasatosporales</taxon>
        <taxon>Streptomycetaceae</taxon>
        <taxon>Streptantibioticus</taxon>
    </lineage>
</organism>
<feature type="domain" description="HTH tetR-type" evidence="3">
    <location>
        <begin position="15"/>
        <end position="75"/>
    </location>
</feature>